<dbReference type="EMBL" id="QREV01000042">
    <property type="protein sequence ID" value="RDU48308.1"/>
    <property type="molecule type" value="Genomic_DNA"/>
</dbReference>
<reference evidence="1 4" key="2">
    <citation type="submission" date="2020-08" db="EMBL/GenBank/DDBJ databases">
        <title>Genome public.</title>
        <authorList>
            <person name="Liu C."/>
            <person name="Sun Q."/>
        </authorList>
    </citation>
    <scope>NUCLEOTIDE SEQUENCE [LARGE SCALE GENOMIC DNA]</scope>
    <source>
        <strain evidence="1 4">426_9</strain>
    </source>
</reference>
<gene>
    <name evidence="2" type="ORF">DWU89_15165</name>
    <name evidence="1" type="ORF">H8784_14790</name>
</gene>
<evidence type="ECO:0000313" key="3">
    <source>
        <dbReference type="Proteomes" id="UP000256321"/>
    </source>
</evidence>
<keyword evidence="4" id="KW-1185">Reference proteome</keyword>
<dbReference type="Pfam" id="PF12954">
    <property type="entry name" value="DUF3843"/>
    <property type="match status" value="1"/>
</dbReference>
<name>A0A3D8HBK7_9BACT</name>
<dbReference type="Proteomes" id="UP000256321">
    <property type="component" value="Unassembled WGS sequence"/>
</dbReference>
<organism evidence="2 3">
    <name type="scientific">Parabacteroides acidifaciens</name>
    <dbReference type="NCBI Taxonomy" id="2290935"/>
    <lineage>
        <taxon>Bacteria</taxon>
        <taxon>Pseudomonadati</taxon>
        <taxon>Bacteroidota</taxon>
        <taxon>Bacteroidia</taxon>
        <taxon>Bacteroidales</taxon>
        <taxon>Tannerellaceae</taxon>
        <taxon>Parabacteroides</taxon>
    </lineage>
</organism>
<dbReference type="InterPro" id="IPR024214">
    <property type="entry name" value="DUF3843"/>
</dbReference>
<proteinExistence type="predicted"/>
<protein>
    <submittedName>
        <fullName evidence="2">DUF3843 family protein</fullName>
    </submittedName>
</protein>
<sequence>MKNIKIYPKDWLQLHPYKQSDSTDLYYTNIANRIYDMLEETHLANSFDKEEVKQISMRMAAHFEDVISGLNIWRSFIREHKALYGKYLPFYTPGDYYYEDEVNYEDIRFLLWHYTQQYHGARKGTFVSPDNAANGDTAGLIYQLFCDEWTTAPENERMQQLFAPETRYEEQPQYNELLYWFHYKCYLFTDAQEVLTETIKEYWQQTEERNDQAIMVIHDSLARVSKSPFLTYTSPKWLSLILPAEHPDHELFAGEGEKTQSFKEPVSEEAEKTLAEHFRKFTTAAEGKPLLYFKTKQEFLDFLTNIGIDTQGAAGDTVPQKFAVYATPMEGLQVLTNGVEYIKDENNPFYDQKKAEDQGISFFMVKRCSPYLLRILEEKGMLTDAQAKSLLGEERSKAIIHENWDFLMRYFLREY</sequence>
<dbReference type="RefSeq" id="WP_115500472.1">
    <property type="nucleotide sequence ID" value="NZ_JACRTI010000042.1"/>
</dbReference>
<evidence type="ECO:0000313" key="2">
    <source>
        <dbReference type="EMBL" id="RDU48308.1"/>
    </source>
</evidence>
<evidence type="ECO:0000313" key="4">
    <source>
        <dbReference type="Proteomes" id="UP000629596"/>
    </source>
</evidence>
<evidence type="ECO:0000313" key="1">
    <source>
        <dbReference type="EMBL" id="MBC8602980.1"/>
    </source>
</evidence>
<comment type="caution">
    <text evidence="2">The sequence shown here is derived from an EMBL/GenBank/DDBJ whole genome shotgun (WGS) entry which is preliminary data.</text>
</comment>
<accession>A0A3D8HBK7</accession>
<dbReference type="AlphaFoldDB" id="A0A3D8HBK7"/>
<reference evidence="2 3" key="1">
    <citation type="submission" date="2018-07" db="EMBL/GenBank/DDBJ databases">
        <title>Parabacteroides acidifaciens nov. sp., isolated from human feces.</title>
        <authorList>
            <person name="Wang Y.J."/>
        </authorList>
    </citation>
    <scope>NUCLEOTIDE SEQUENCE [LARGE SCALE GENOMIC DNA]</scope>
    <source>
        <strain evidence="2 3">426-9</strain>
    </source>
</reference>
<dbReference type="EMBL" id="JACRTI010000042">
    <property type="protein sequence ID" value="MBC8602980.1"/>
    <property type="molecule type" value="Genomic_DNA"/>
</dbReference>
<dbReference type="Proteomes" id="UP000629596">
    <property type="component" value="Unassembled WGS sequence"/>
</dbReference>